<gene>
    <name evidence="1" type="ORF">ACFOJE_19340</name>
</gene>
<organism evidence="1 2">
    <name type="scientific">Azotobacter bryophylli</name>
    <dbReference type="NCBI Taxonomy" id="1986537"/>
    <lineage>
        <taxon>Bacteria</taxon>
        <taxon>Pseudomonadati</taxon>
        <taxon>Pseudomonadota</taxon>
        <taxon>Gammaproteobacteria</taxon>
        <taxon>Pseudomonadales</taxon>
        <taxon>Pseudomonadaceae</taxon>
        <taxon>Azotobacter</taxon>
    </lineage>
</organism>
<dbReference type="Proteomes" id="UP001595457">
    <property type="component" value="Unassembled WGS sequence"/>
</dbReference>
<keyword evidence="2" id="KW-1185">Reference proteome</keyword>
<dbReference type="EMBL" id="JBHRSJ010000035">
    <property type="protein sequence ID" value="MFC2974352.1"/>
    <property type="molecule type" value="Genomic_DNA"/>
</dbReference>
<reference evidence="2" key="1">
    <citation type="journal article" date="2019" name="Int. J. Syst. Evol. Microbiol.">
        <title>The Global Catalogue of Microorganisms (GCM) 10K type strain sequencing project: providing services to taxonomists for standard genome sequencing and annotation.</title>
        <authorList>
            <consortium name="The Broad Institute Genomics Platform"/>
            <consortium name="The Broad Institute Genome Sequencing Center for Infectious Disease"/>
            <person name="Wu L."/>
            <person name="Ma J."/>
        </authorList>
    </citation>
    <scope>NUCLEOTIDE SEQUENCE [LARGE SCALE GENOMIC DNA]</scope>
    <source>
        <strain evidence="2">KCTC 62195</strain>
    </source>
</reference>
<accession>A0ABV7B0S0</accession>
<evidence type="ECO:0000313" key="1">
    <source>
        <dbReference type="EMBL" id="MFC2974352.1"/>
    </source>
</evidence>
<sequence>MKANQFLGLLKFFHNPEFMEKLLSGFMHCQTPEVYRLAAQEGRGDKFESCVMSWRKDRGDAAGGIEFTINDHLIPANDLHSITLQDQDGDSWLSCWFTLRLPEKEADLERLKQDLTRLKQEFGKHFVFIPAPSTRTFLERLKAASPKPMWAQEITYEENSVLWSARCKSPAYSYQREFRIGFGQCEVHETEPYTFQVEGGLKDLMYSNVSLQLNHVQTGEIFFELLDL</sequence>
<evidence type="ECO:0000313" key="2">
    <source>
        <dbReference type="Proteomes" id="UP001595457"/>
    </source>
</evidence>
<proteinExistence type="predicted"/>
<comment type="caution">
    <text evidence="1">The sequence shown here is derived from an EMBL/GenBank/DDBJ whole genome shotgun (WGS) entry which is preliminary data.</text>
</comment>
<name>A0ABV7B0S0_9GAMM</name>
<protein>
    <submittedName>
        <fullName evidence="1">Uncharacterized protein</fullName>
    </submittedName>
</protein>
<dbReference type="RefSeq" id="WP_377816495.1">
    <property type="nucleotide sequence ID" value="NZ_JBHRSJ010000035.1"/>
</dbReference>